<reference evidence="4 5" key="1">
    <citation type="submission" date="2018-06" db="EMBL/GenBank/DDBJ databases">
        <authorList>
            <consortium name="Pathogen Informatics"/>
            <person name="Doyle S."/>
        </authorList>
    </citation>
    <scope>NUCLEOTIDE SEQUENCE [LARGE SCALE GENOMIC DNA]</scope>
    <source>
        <strain evidence="4 5">NCTC12360</strain>
    </source>
</reference>
<gene>
    <name evidence="4" type="primary">paiA_1</name>
    <name evidence="4" type="ORF">NCTC12360_00701</name>
</gene>
<evidence type="ECO:0000313" key="5">
    <source>
        <dbReference type="Proteomes" id="UP000254807"/>
    </source>
</evidence>
<evidence type="ECO:0000256" key="2">
    <source>
        <dbReference type="ARBA" id="ARBA00023315"/>
    </source>
</evidence>
<dbReference type="PANTHER" id="PTHR43800">
    <property type="entry name" value="PEPTIDYL-LYSINE N-ACETYLTRANSFERASE YJAB"/>
    <property type="match status" value="1"/>
</dbReference>
<sequence length="157" mass="18535">MKEMKERKIIPCEDADLLAKLYQSVQEVHHQLIPNVFKSFDYEAFRDLLQDLLATETHHFFVAWQKQPCGFIHLKEIELSDTPLMVSQRRLEIEALSVENEYQKQGVGETLLTYAADFAREKQFATLTLNFWAKNQVADFYQRNGFQVERYRACKIL</sequence>
<dbReference type="Proteomes" id="UP000254807">
    <property type="component" value="Unassembled WGS sequence"/>
</dbReference>
<dbReference type="InterPro" id="IPR016181">
    <property type="entry name" value="Acyl_CoA_acyltransferase"/>
</dbReference>
<dbReference type="PROSITE" id="PS51186">
    <property type="entry name" value="GNAT"/>
    <property type="match status" value="1"/>
</dbReference>
<protein>
    <submittedName>
        <fullName evidence="4">GNAT family acetyltransferase</fullName>
        <ecNumber evidence="4">2.3.1.-</ecNumber>
    </submittedName>
</protein>
<organism evidence="4 5">
    <name type="scientific">Enterococcus gallinarum</name>
    <dbReference type="NCBI Taxonomy" id="1353"/>
    <lineage>
        <taxon>Bacteria</taxon>
        <taxon>Bacillati</taxon>
        <taxon>Bacillota</taxon>
        <taxon>Bacilli</taxon>
        <taxon>Lactobacillales</taxon>
        <taxon>Enterococcaceae</taxon>
        <taxon>Enterococcus</taxon>
    </lineage>
</organism>
<proteinExistence type="predicted"/>
<keyword evidence="1 4" id="KW-0808">Transferase</keyword>
<dbReference type="SUPFAM" id="SSF55729">
    <property type="entry name" value="Acyl-CoA N-acyltransferases (Nat)"/>
    <property type="match status" value="1"/>
</dbReference>
<keyword evidence="5" id="KW-1185">Reference proteome</keyword>
<dbReference type="Gene3D" id="3.40.630.30">
    <property type="match status" value="1"/>
</dbReference>
<dbReference type="GO" id="GO:0016747">
    <property type="term" value="F:acyltransferase activity, transferring groups other than amino-acyl groups"/>
    <property type="evidence" value="ECO:0007669"/>
    <property type="project" value="InterPro"/>
</dbReference>
<dbReference type="EC" id="2.3.1.-" evidence="4"/>
<evidence type="ECO:0000256" key="1">
    <source>
        <dbReference type="ARBA" id="ARBA00022679"/>
    </source>
</evidence>
<evidence type="ECO:0000259" key="3">
    <source>
        <dbReference type="PROSITE" id="PS51186"/>
    </source>
</evidence>
<name>A0A376GXZ9_ENTGA</name>
<dbReference type="EMBL" id="UFYW01000001">
    <property type="protein sequence ID" value="STD82280.1"/>
    <property type="molecule type" value="Genomic_DNA"/>
</dbReference>
<accession>A0A376GXZ9</accession>
<dbReference type="CDD" id="cd04301">
    <property type="entry name" value="NAT_SF"/>
    <property type="match status" value="1"/>
</dbReference>
<dbReference type="InterPro" id="IPR000182">
    <property type="entry name" value="GNAT_dom"/>
</dbReference>
<evidence type="ECO:0000313" key="4">
    <source>
        <dbReference type="EMBL" id="STD82280.1"/>
    </source>
</evidence>
<feature type="domain" description="N-acetyltransferase" evidence="3">
    <location>
        <begin position="20"/>
        <end position="157"/>
    </location>
</feature>
<dbReference type="Pfam" id="PF00583">
    <property type="entry name" value="Acetyltransf_1"/>
    <property type="match status" value="1"/>
</dbReference>
<dbReference type="PANTHER" id="PTHR43800:SF1">
    <property type="entry name" value="PEPTIDYL-LYSINE N-ACETYLTRANSFERASE YJAB"/>
    <property type="match status" value="1"/>
</dbReference>
<keyword evidence="2 4" id="KW-0012">Acyltransferase</keyword>
<dbReference type="AlphaFoldDB" id="A0A376GXZ9"/>